<name>A0A437A1S5_ARTFL</name>
<evidence type="ECO:0000313" key="2">
    <source>
        <dbReference type="Proteomes" id="UP000283090"/>
    </source>
</evidence>
<organism evidence="1 2">
    <name type="scientific">Arthrobotrys flagrans</name>
    <name type="common">Nematode-trapping fungus</name>
    <name type="synonym">Trichothecium flagrans</name>
    <dbReference type="NCBI Taxonomy" id="97331"/>
    <lineage>
        <taxon>Eukaryota</taxon>
        <taxon>Fungi</taxon>
        <taxon>Dikarya</taxon>
        <taxon>Ascomycota</taxon>
        <taxon>Pezizomycotina</taxon>
        <taxon>Orbiliomycetes</taxon>
        <taxon>Orbiliales</taxon>
        <taxon>Orbiliaceae</taxon>
        <taxon>Arthrobotrys</taxon>
    </lineage>
</organism>
<dbReference type="EMBL" id="SAEB01000006">
    <property type="protein sequence ID" value="RVD85081.1"/>
    <property type="molecule type" value="Genomic_DNA"/>
</dbReference>
<proteinExistence type="predicted"/>
<dbReference type="Proteomes" id="UP000283090">
    <property type="component" value="Unassembled WGS sequence"/>
</dbReference>
<evidence type="ECO:0000313" key="1">
    <source>
        <dbReference type="EMBL" id="RVD85081.1"/>
    </source>
</evidence>
<keyword evidence="2" id="KW-1185">Reference proteome</keyword>
<dbReference type="VEuPathDB" id="FungiDB:DFL_003412"/>
<protein>
    <submittedName>
        <fullName evidence="1">Uncharacterized protein</fullName>
    </submittedName>
</protein>
<dbReference type="AlphaFoldDB" id="A0A437A1S5"/>
<reference evidence="1 2" key="1">
    <citation type="submission" date="2019-01" db="EMBL/GenBank/DDBJ databases">
        <title>Intercellular communication is required for trap formation in the nematode-trapping fungus Duddingtonia flagrans.</title>
        <authorList>
            <person name="Youssar L."/>
            <person name="Wernet V."/>
            <person name="Hensel N."/>
            <person name="Hildebrandt H.-G."/>
            <person name="Fischer R."/>
        </authorList>
    </citation>
    <scope>NUCLEOTIDE SEQUENCE [LARGE SCALE GENOMIC DNA]</scope>
    <source>
        <strain evidence="1 2">CBS H-5679</strain>
    </source>
</reference>
<dbReference type="RefSeq" id="XP_067490625.1">
    <property type="nucleotide sequence ID" value="XM_067632348.1"/>
</dbReference>
<accession>A0A437A1S5</accession>
<dbReference type="GeneID" id="93585723"/>
<gene>
    <name evidence="1" type="ORF">DFL_003412</name>
</gene>
<sequence length="100" mass="11589">MDFRIPCPFYAVESNHGNNKKKQGGFLGLETIGAPAEYVVVQLYSSEISWDAWLREGIERGRKRHFKTKSSVQITSWSTTEPRVRDWNRNTMEIPTLEIT</sequence>
<comment type="caution">
    <text evidence="1">The sequence shown here is derived from an EMBL/GenBank/DDBJ whole genome shotgun (WGS) entry which is preliminary data.</text>
</comment>